<dbReference type="Proteomes" id="UP001178507">
    <property type="component" value="Unassembled WGS sequence"/>
</dbReference>
<protein>
    <recommendedName>
        <fullName evidence="3">KHDC4/BBP-like KH-domain type I domain-containing protein</fullName>
    </recommendedName>
</protein>
<dbReference type="InterPro" id="IPR031121">
    <property type="entry name" value="RIK/BLOM7"/>
</dbReference>
<name>A0AA36MKA2_9DINO</name>
<dbReference type="PANTHER" id="PTHR15744:SF0">
    <property type="entry name" value="KH HOMOLOGY DOMAIN-CONTAINING PROTEIN 4"/>
    <property type="match status" value="1"/>
</dbReference>
<dbReference type="GO" id="GO:0003723">
    <property type="term" value="F:RNA binding"/>
    <property type="evidence" value="ECO:0007669"/>
    <property type="project" value="UniProtKB-UniRule"/>
</dbReference>
<dbReference type="AlphaFoldDB" id="A0AA36MKA2"/>
<dbReference type="Gene3D" id="3.30.1370.10">
    <property type="entry name" value="K Homology domain, type 1"/>
    <property type="match status" value="1"/>
</dbReference>
<dbReference type="EMBL" id="CAUJNA010000069">
    <property type="protein sequence ID" value="CAJ1371340.1"/>
    <property type="molecule type" value="Genomic_DNA"/>
</dbReference>
<dbReference type="PROSITE" id="PS50084">
    <property type="entry name" value="KH_TYPE_1"/>
    <property type="match status" value="1"/>
</dbReference>
<dbReference type="PANTHER" id="PTHR15744">
    <property type="entry name" value="BLOM7"/>
    <property type="match status" value="1"/>
</dbReference>
<dbReference type="Pfam" id="PF22675">
    <property type="entry name" value="KH-I_KHDC4-BBP"/>
    <property type="match status" value="1"/>
</dbReference>
<organism evidence="4 5">
    <name type="scientific">Effrenium voratum</name>
    <dbReference type="NCBI Taxonomy" id="2562239"/>
    <lineage>
        <taxon>Eukaryota</taxon>
        <taxon>Sar</taxon>
        <taxon>Alveolata</taxon>
        <taxon>Dinophyceae</taxon>
        <taxon>Suessiales</taxon>
        <taxon>Symbiodiniaceae</taxon>
        <taxon>Effrenium</taxon>
    </lineage>
</organism>
<feature type="region of interest" description="Disordered" evidence="2">
    <location>
        <begin position="185"/>
        <end position="211"/>
    </location>
</feature>
<feature type="domain" description="KHDC4/BBP-like KH-domain type I" evidence="3">
    <location>
        <begin position="300"/>
        <end position="365"/>
    </location>
</feature>
<evidence type="ECO:0000313" key="5">
    <source>
        <dbReference type="Proteomes" id="UP001178507"/>
    </source>
</evidence>
<reference evidence="4" key="1">
    <citation type="submission" date="2023-08" db="EMBL/GenBank/DDBJ databases">
        <authorList>
            <person name="Chen Y."/>
            <person name="Shah S."/>
            <person name="Dougan E. K."/>
            <person name="Thang M."/>
            <person name="Chan C."/>
        </authorList>
    </citation>
    <scope>NUCLEOTIDE SEQUENCE</scope>
</reference>
<dbReference type="SUPFAM" id="SSF54791">
    <property type="entry name" value="Eukaryotic type KH-domain (KH-domain type I)"/>
    <property type="match status" value="1"/>
</dbReference>
<evidence type="ECO:0000259" key="3">
    <source>
        <dbReference type="Pfam" id="PF22675"/>
    </source>
</evidence>
<feature type="region of interest" description="Disordered" evidence="2">
    <location>
        <begin position="256"/>
        <end position="280"/>
    </location>
</feature>
<evidence type="ECO:0000256" key="1">
    <source>
        <dbReference type="PROSITE-ProRule" id="PRU00117"/>
    </source>
</evidence>
<keyword evidence="5" id="KW-1185">Reference proteome</keyword>
<feature type="region of interest" description="Disordered" evidence="2">
    <location>
        <begin position="133"/>
        <end position="171"/>
    </location>
</feature>
<proteinExistence type="predicted"/>
<dbReference type="GO" id="GO:0005634">
    <property type="term" value="C:nucleus"/>
    <property type="evidence" value="ECO:0007669"/>
    <property type="project" value="InterPro"/>
</dbReference>
<gene>
    <name evidence="4" type="ORF">EVOR1521_LOCUS1659</name>
</gene>
<keyword evidence="1" id="KW-0694">RNA-binding</keyword>
<dbReference type="InterPro" id="IPR055256">
    <property type="entry name" value="KH_1_KHDC4/BBP-like"/>
</dbReference>
<sequence>MTTKFHLPRACRSLSGPAARQDRPRSASSLSSIAQIATGQQMISGATYNVTFGYDVSCEYPAPIAVVVTCMPGTWPAPVPHSMPMPALPSPMPSMPSMPMGPVCFQPAPVNWFPQWGETCGAKSGGFDGTQPSGFDLQPCWVEPKPTETSEPEPEDSTTPSGSASSDVSERPVDQAGEIMKSLGILKDSTSCDPQRGAPCTSEDGGNKNAGAKICSTAKPILLSTYPSTAWGRAKGQEILQLLHTETPDKDINHCQDQDGKHSKEHFEVQSSRTWSDGQRKRSRSKRHCCNIVLYMPRDYVPAIIGKGGCYTKAIYESTGCKVRVRGRGSGHLEQSTQAEAPTPLMLAVTAEHDNMEGFVEAVRLSFSHLAAVEQRFLADYQCEAGWENSCFSAVVEDDEDREELTRRLSRTFLKLISKP</sequence>
<feature type="compositionally biased region" description="Basic and acidic residues" evidence="2">
    <location>
        <begin position="256"/>
        <end position="268"/>
    </location>
</feature>
<dbReference type="InterPro" id="IPR036612">
    <property type="entry name" value="KH_dom_type_1_sf"/>
</dbReference>
<comment type="caution">
    <text evidence="4">The sequence shown here is derived from an EMBL/GenBank/DDBJ whole genome shotgun (WGS) entry which is preliminary data.</text>
</comment>
<evidence type="ECO:0000313" key="4">
    <source>
        <dbReference type="EMBL" id="CAJ1371340.1"/>
    </source>
</evidence>
<accession>A0AA36MKA2</accession>
<evidence type="ECO:0000256" key="2">
    <source>
        <dbReference type="SAM" id="MobiDB-lite"/>
    </source>
</evidence>